<keyword evidence="1" id="KW-0472">Membrane</keyword>
<dbReference type="AlphaFoldDB" id="A0AAJ0EAX6"/>
<keyword evidence="1" id="KW-0812">Transmembrane</keyword>
<dbReference type="RefSeq" id="XP_060441584.1">
    <property type="nucleotide sequence ID" value="XM_060591013.1"/>
</dbReference>
<accession>A0AAJ0EAX6</accession>
<dbReference type="GeneID" id="85475875"/>
<protein>
    <recommendedName>
        <fullName evidence="4">Transmembrane protein</fullName>
    </recommendedName>
</protein>
<proteinExistence type="predicted"/>
<feature type="transmembrane region" description="Helical" evidence="1">
    <location>
        <begin position="124"/>
        <end position="141"/>
    </location>
</feature>
<reference evidence="2" key="1">
    <citation type="submission" date="2021-06" db="EMBL/GenBank/DDBJ databases">
        <title>Comparative genomics, transcriptomics and evolutionary studies reveal genomic signatures of adaptation to plant cell wall in hemibiotrophic fungi.</title>
        <authorList>
            <consortium name="DOE Joint Genome Institute"/>
            <person name="Baroncelli R."/>
            <person name="Diaz J.F."/>
            <person name="Benocci T."/>
            <person name="Peng M."/>
            <person name="Battaglia E."/>
            <person name="Haridas S."/>
            <person name="Andreopoulos W."/>
            <person name="Labutti K."/>
            <person name="Pangilinan J."/>
            <person name="Floch G.L."/>
            <person name="Makela M.R."/>
            <person name="Henrissat B."/>
            <person name="Grigoriev I.V."/>
            <person name="Crouch J.A."/>
            <person name="De Vries R.P."/>
            <person name="Sukno S.A."/>
            <person name="Thon M.R."/>
        </authorList>
    </citation>
    <scope>NUCLEOTIDE SEQUENCE</scope>
    <source>
        <strain evidence="2">CBS 102054</strain>
    </source>
</reference>
<dbReference type="Proteomes" id="UP001243989">
    <property type="component" value="Unassembled WGS sequence"/>
</dbReference>
<name>A0AAJ0EAX6_9PEZI</name>
<dbReference type="EMBL" id="JAHMHQ010000019">
    <property type="protein sequence ID" value="KAK1625589.1"/>
    <property type="molecule type" value="Genomic_DNA"/>
</dbReference>
<organism evidence="2 3">
    <name type="scientific">Colletotrichum phormii</name>
    <dbReference type="NCBI Taxonomy" id="359342"/>
    <lineage>
        <taxon>Eukaryota</taxon>
        <taxon>Fungi</taxon>
        <taxon>Dikarya</taxon>
        <taxon>Ascomycota</taxon>
        <taxon>Pezizomycotina</taxon>
        <taxon>Sordariomycetes</taxon>
        <taxon>Hypocreomycetidae</taxon>
        <taxon>Glomerellales</taxon>
        <taxon>Glomerellaceae</taxon>
        <taxon>Colletotrichum</taxon>
        <taxon>Colletotrichum acutatum species complex</taxon>
    </lineage>
</organism>
<evidence type="ECO:0000256" key="1">
    <source>
        <dbReference type="SAM" id="Phobius"/>
    </source>
</evidence>
<evidence type="ECO:0008006" key="4">
    <source>
        <dbReference type="Google" id="ProtNLM"/>
    </source>
</evidence>
<feature type="transmembrane region" description="Helical" evidence="1">
    <location>
        <begin position="67"/>
        <end position="90"/>
    </location>
</feature>
<sequence>MRTLGESAVNIGDGEGGDKGGCGTVALWHCGTPTAKPLRFPSLLQGFFVRPSETASVVRREERDQGVLYVSVGGAFVCGFCYLCLVFWGLHPGSFGDVRSWSVEDLRPFSDFIGWGSIWKKRKLWVSFLVVVSLLCCRSRFDIDAVRRVSAEWD</sequence>
<evidence type="ECO:0000313" key="2">
    <source>
        <dbReference type="EMBL" id="KAK1625589.1"/>
    </source>
</evidence>
<feature type="non-terminal residue" evidence="2">
    <location>
        <position position="154"/>
    </location>
</feature>
<gene>
    <name evidence="2" type="ORF">BDP81DRAFT_435010</name>
</gene>
<keyword evidence="3" id="KW-1185">Reference proteome</keyword>
<comment type="caution">
    <text evidence="2">The sequence shown here is derived from an EMBL/GenBank/DDBJ whole genome shotgun (WGS) entry which is preliminary data.</text>
</comment>
<keyword evidence="1" id="KW-1133">Transmembrane helix</keyword>
<evidence type="ECO:0000313" key="3">
    <source>
        <dbReference type="Proteomes" id="UP001243989"/>
    </source>
</evidence>